<dbReference type="EMBL" id="JACCCO010000003">
    <property type="protein sequence ID" value="NYF43261.1"/>
    <property type="molecule type" value="Genomic_DNA"/>
</dbReference>
<name>A0A852V9W0_9ACTN</name>
<feature type="domain" description="VOC" evidence="1">
    <location>
        <begin position="5"/>
        <end position="123"/>
    </location>
</feature>
<dbReference type="Proteomes" id="UP000576393">
    <property type="component" value="Unassembled WGS sequence"/>
</dbReference>
<keyword evidence="3" id="KW-1185">Reference proteome</keyword>
<dbReference type="RefSeq" id="WP_179826692.1">
    <property type="nucleotide sequence ID" value="NZ_JACCCO010000003.1"/>
</dbReference>
<dbReference type="AlphaFoldDB" id="A0A852V9W0"/>
<dbReference type="PANTHER" id="PTHR35908">
    <property type="entry name" value="HYPOTHETICAL FUSION PROTEIN"/>
    <property type="match status" value="1"/>
</dbReference>
<dbReference type="Pfam" id="PF18029">
    <property type="entry name" value="Glyoxalase_6"/>
    <property type="match status" value="1"/>
</dbReference>
<reference evidence="2 3" key="1">
    <citation type="submission" date="2020-07" db="EMBL/GenBank/DDBJ databases">
        <title>Sequencing the genomes of 1000 actinobacteria strains.</title>
        <authorList>
            <person name="Klenk H.-P."/>
        </authorList>
    </citation>
    <scope>NUCLEOTIDE SEQUENCE [LARGE SCALE GENOMIC DNA]</scope>
    <source>
        <strain evidence="2 3">DSM 45763</strain>
    </source>
</reference>
<comment type="caution">
    <text evidence="2">The sequence shown here is derived from an EMBL/GenBank/DDBJ whole genome shotgun (WGS) entry which is preliminary data.</text>
</comment>
<evidence type="ECO:0000313" key="3">
    <source>
        <dbReference type="Proteomes" id="UP000576393"/>
    </source>
</evidence>
<protein>
    <submittedName>
        <fullName evidence="2">Putative enzyme related to lactoylglutathione lyase</fullName>
    </submittedName>
</protein>
<gene>
    <name evidence="2" type="ORF">HDA43_005488</name>
</gene>
<dbReference type="InterPro" id="IPR029068">
    <property type="entry name" value="Glyas_Bleomycin-R_OHBP_Dase"/>
</dbReference>
<dbReference type="Gene3D" id="3.10.180.10">
    <property type="entry name" value="2,3-Dihydroxybiphenyl 1,2-Dioxygenase, domain 1"/>
    <property type="match status" value="1"/>
</dbReference>
<dbReference type="InterPro" id="IPR041581">
    <property type="entry name" value="Glyoxalase_6"/>
</dbReference>
<dbReference type="CDD" id="cd06587">
    <property type="entry name" value="VOC"/>
    <property type="match status" value="1"/>
</dbReference>
<evidence type="ECO:0000259" key="1">
    <source>
        <dbReference type="PROSITE" id="PS51819"/>
    </source>
</evidence>
<sequence length="123" mass="13699">MAVARMRSVVIDCPDPKGLADFYGALLDWKITNVEDDWVTLTDGESGARLCFQLAPDHRPPSWPDSELPQQFHLDLAVDDLDEAEARTLALGAVKHSHRPDAEDDDFRVFLDPAGHPFCLCLV</sequence>
<evidence type="ECO:0000313" key="2">
    <source>
        <dbReference type="EMBL" id="NYF43261.1"/>
    </source>
</evidence>
<dbReference type="InterPro" id="IPR037523">
    <property type="entry name" value="VOC_core"/>
</dbReference>
<dbReference type="PANTHER" id="PTHR35908:SF1">
    <property type="entry name" value="CONSERVED PROTEIN"/>
    <property type="match status" value="1"/>
</dbReference>
<organism evidence="2 3">
    <name type="scientific">Streptosporangium sandarakinum</name>
    <dbReference type="NCBI Taxonomy" id="1260955"/>
    <lineage>
        <taxon>Bacteria</taxon>
        <taxon>Bacillati</taxon>
        <taxon>Actinomycetota</taxon>
        <taxon>Actinomycetes</taxon>
        <taxon>Streptosporangiales</taxon>
        <taxon>Streptosporangiaceae</taxon>
        <taxon>Streptosporangium</taxon>
    </lineage>
</organism>
<keyword evidence="2" id="KW-0456">Lyase</keyword>
<dbReference type="SUPFAM" id="SSF54593">
    <property type="entry name" value="Glyoxalase/Bleomycin resistance protein/Dihydroxybiphenyl dioxygenase"/>
    <property type="match status" value="1"/>
</dbReference>
<proteinExistence type="predicted"/>
<dbReference type="PROSITE" id="PS51819">
    <property type="entry name" value="VOC"/>
    <property type="match status" value="1"/>
</dbReference>
<dbReference type="GO" id="GO:0016829">
    <property type="term" value="F:lyase activity"/>
    <property type="evidence" value="ECO:0007669"/>
    <property type="project" value="UniProtKB-KW"/>
</dbReference>
<accession>A0A852V9W0</accession>